<dbReference type="EMBL" id="UYRR01001216">
    <property type="protein sequence ID" value="VDK18553.1"/>
    <property type="molecule type" value="Genomic_DNA"/>
</dbReference>
<proteinExistence type="predicted"/>
<evidence type="ECO:0000313" key="1">
    <source>
        <dbReference type="EMBL" id="VDK18553.1"/>
    </source>
</evidence>
<dbReference type="AlphaFoldDB" id="A0A0M3J1F7"/>
<accession>A0A0M3J1F7</accession>
<gene>
    <name evidence="1" type="ORF">ASIM_LOCUS1239</name>
</gene>
<reference evidence="3" key="1">
    <citation type="submission" date="2017-02" db="UniProtKB">
        <authorList>
            <consortium name="WormBaseParasite"/>
        </authorList>
    </citation>
    <scope>IDENTIFICATION</scope>
</reference>
<protein>
    <submittedName>
        <fullName evidence="3">Ig-like domain-containing protein</fullName>
    </submittedName>
</protein>
<evidence type="ECO:0000313" key="3">
    <source>
        <dbReference type="WBParaSite" id="ASIM_0000135801-mRNA-1"/>
    </source>
</evidence>
<reference evidence="1 2" key="2">
    <citation type="submission" date="2018-11" db="EMBL/GenBank/DDBJ databases">
        <authorList>
            <consortium name="Pathogen Informatics"/>
        </authorList>
    </citation>
    <scope>NUCLEOTIDE SEQUENCE [LARGE SCALE GENOMIC DNA]</scope>
</reference>
<evidence type="ECO:0000313" key="2">
    <source>
        <dbReference type="Proteomes" id="UP000267096"/>
    </source>
</evidence>
<sequence length="135" mass="15273">MKVHENDDGNYTCEDSYGNIVETFRVTVSTNSEGLLNKTALFSSKVGIHDSAKPTMYKSMPSWLMEYFAMGCKHEKIKRLDALKPCESAVNRLRVWKKNGKVICVQRSVEDVCGLGEVANDEPIKKVLNVPFRQQ</sequence>
<name>A0A0M3J1F7_ANISI</name>
<dbReference type="Proteomes" id="UP000267096">
    <property type="component" value="Unassembled WGS sequence"/>
</dbReference>
<keyword evidence="2" id="KW-1185">Reference proteome</keyword>
<dbReference type="WBParaSite" id="ASIM_0000135801-mRNA-1">
    <property type="protein sequence ID" value="ASIM_0000135801-mRNA-1"/>
    <property type="gene ID" value="ASIM_0000135801"/>
</dbReference>
<organism evidence="3">
    <name type="scientific">Anisakis simplex</name>
    <name type="common">Herring worm</name>
    <dbReference type="NCBI Taxonomy" id="6269"/>
    <lineage>
        <taxon>Eukaryota</taxon>
        <taxon>Metazoa</taxon>
        <taxon>Ecdysozoa</taxon>
        <taxon>Nematoda</taxon>
        <taxon>Chromadorea</taxon>
        <taxon>Rhabditida</taxon>
        <taxon>Spirurina</taxon>
        <taxon>Ascaridomorpha</taxon>
        <taxon>Ascaridoidea</taxon>
        <taxon>Anisakidae</taxon>
        <taxon>Anisakis</taxon>
        <taxon>Anisakis simplex complex</taxon>
    </lineage>
</organism>